<proteinExistence type="predicted"/>
<gene>
    <name evidence="2" type="ORF">F8C67_12275</name>
</gene>
<dbReference type="InterPro" id="IPR046230">
    <property type="entry name" value="DUF6263"/>
</dbReference>
<dbReference type="Proteomes" id="UP000468650">
    <property type="component" value="Unassembled WGS sequence"/>
</dbReference>
<name>A0A6N6REU8_9FLAO</name>
<feature type="chain" id="PRO_5026848010" evidence="1">
    <location>
        <begin position="19"/>
        <end position="308"/>
    </location>
</feature>
<sequence>MRIYTLFLLVVFSLSSFSQESVSLRLNPEVGDEFTVTVDQKQDITQTIMGMEQKITQDQAIRVVYECTGVSKDAILMDATIDGAKLSTSGAVGDTDYDSDNPSDEATGQALVYSAMIGSVLKAEFNVFGQIEKVTGVNAMMEKVADAFDFAEGPERDAFMDEVAKSISDESFAKDFGASMITFPKEEMSVGDTWTSESTVQTQTLLKVVTTYTVQEITDDQVVLSVEGNISTDSSSSDPVVVSGMELVYSLGGTQAGSIRIDREKGWVTTSTIDLDISGEVEMMPNAQVPEGLTWPLMIKSTIVTTTE</sequence>
<reference evidence="2 3" key="1">
    <citation type="submission" date="2019-09" db="EMBL/GenBank/DDBJ databases">
        <title>Genomes of family Cryomorphaceae.</title>
        <authorList>
            <person name="Bowman J.P."/>
        </authorList>
    </citation>
    <scope>NUCLEOTIDE SEQUENCE [LARGE SCALE GENOMIC DNA]</scope>
    <source>
        <strain evidence="2 3">LMG 25704</strain>
    </source>
</reference>
<evidence type="ECO:0000256" key="1">
    <source>
        <dbReference type="SAM" id="SignalP"/>
    </source>
</evidence>
<protein>
    <submittedName>
        <fullName evidence="2">Uncharacterized protein</fullName>
    </submittedName>
</protein>
<dbReference type="OrthoDB" id="1199105at2"/>
<keyword evidence="3" id="KW-1185">Reference proteome</keyword>
<dbReference type="EMBL" id="WBVO01000011">
    <property type="protein sequence ID" value="KAB2807348.1"/>
    <property type="molecule type" value="Genomic_DNA"/>
</dbReference>
<feature type="signal peptide" evidence="1">
    <location>
        <begin position="1"/>
        <end position="18"/>
    </location>
</feature>
<evidence type="ECO:0000313" key="2">
    <source>
        <dbReference type="EMBL" id="KAB2807348.1"/>
    </source>
</evidence>
<keyword evidence="1" id="KW-0732">Signal</keyword>
<organism evidence="2 3">
    <name type="scientific">Phaeocystidibacter luteus</name>
    <dbReference type="NCBI Taxonomy" id="911197"/>
    <lineage>
        <taxon>Bacteria</taxon>
        <taxon>Pseudomonadati</taxon>
        <taxon>Bacteroidota</taxon>
        <taxon>Flavobacteriia</taxon>
        <taxon>Flavobacteriales</taxon>
        <taxon>Phaeocystidibacteraceae</taxon>
        <taxon>Phaeocystidibacter</taxon>
    </lineage>
</organism>
<dbReference type="Pfam" id="PF19777">
    <property type="entry name" value="DUF6263"/>
    <property type="match status" value="1"/>
</dbReference>
<dbReference type="RefSeq" id="WP_151668155.1">
    <property type="nucleotide sequence ID" value="NZ_WBVO01000011.1"/>
</dbReference>
<comment type="caution">
    <text evidence="2">The sequence shown here is derived from an EMBL/GenBank/DDBJ whole genome shotgun (WGS) entry which is preliminary data.</text>
</comment>
<accession>A0A6N6REU8</accession>
<dbReference type="AlphaFoldDB" id="A0A6N6REU8"/>
<evidence type="ECO:0000313" key="3">
    <source>
        <dbReference type="Proteomes" id="UP000468650"/>
    </source>
</evidence>